<keyword evidence="1" id="KW-0677">Repeat</keyword>
<dbReference type="Pfam" id="PF12796">
    <property type="entry name" value="Ank_2"/>
    <property type="match status" value="3"/>
</dbReference>
<evidence type="ECO:0000313" key="5">
    <source>
        <dbReference type="EMBL" id="RMZ07966.1"/>
    </source>
</evidence>
<dbReference type="Pfam" id="PF17107">
    <property type="entry name" value="SesA"/>
    <property type="match status" value="1"/>
</dbReference>
<keyword evidence="2" id="KW-0040">ANK repeat</keyword>
<feature type="repeat" description="ANK" evidence="2">
    <location>
        <begin position="675"/>
        <end position="707"/>
    </location>
</feature>
<feature type="repeat" description="ANK" evidence="2">
    <location>
        <begin position="871"/>
        <end position="903"/>
    </location>
</feature>
<dbReference type="Gene3D" id="1.25.40.20">
    <property type="entry name" value="Ankyrin repeat-containing domain"/>
    <property type="match status" value="2"/>
</dbReference>
<name>A0A3M7H440_HORWE</name>
<dbReference type="VEuPathDB" id="FungiDB:BTJ68_02954"/>
<evidence type="ECO:0000256" key="1">
    <source>
        <dbReference type="ARBA" id="ARBA00022737"/>
    </source>
</evidence>
<dbReference type="Pfam" id="PF24883">
    <property type="entry name" value="NPHP3_N"/>
    <property type="match status" value="1"/>
</dbReference>
<dbReference type="InterPro" id="IPR036770">
    <property type="entry name" value="Ankyrin_rpt-contain_sf"/>
</dbReference>
<dbReference type="EMBL" id="QWIQ01000096">
    <property type="protein sequence ID" value="RMZ07966.1"/>
    <property type="molecule type" value="Genomic_DNA"/>
</dbReference>
<dbReference type="SUPFAM" id="SSF52540">
    <property type="entry name" value="P-loop containing nucleoside triphosphate hydrolases"/>
    <property type="match status" value="1"/>
</dbReference>
<dbReference type="InterPro" id="IPR031352">
    <property type="entry name" value="SesA"/>
</dbReference>
<feature type="domain" description="Nephrocystin 3-like N-terminal" evidence="4">
    <location>
        <begin position="166"/>
        <end position="322"/>
    </location>
</feature>
<dbReference type="InterPro" id="IPR002110">
    <property type="entry name" value="Ankyrin_rpt"/>
</dbReference>
<protein>
    <submittedName>
        <fullName evidence="5">Uncharacterized protein</fullName>
    </submittedName>
</protein>
<evidence type="ECO:0000259" key="4">
    <source>
        <dbReference type="Pfam" id="PF24883"/>
    </source>
</evidence>
<feature type="domain" description="NACHT-NTPase and P-loop NTPases N-terminal" evidence="3">
    <location>
        <begin position="9"/>
        <end position="99"/>
    </location>
</feature>
<dbReference type="InterPro" id="IPR027417">
    <property type="entry name" value="P-loop_NTPase"/>
</dbReference>
<dbReference type="Gene3D" id="3.40.50.300">
    <property type="entry name" value="P-loop containing nucleotide triphosphate hydrolases"/>
    <property type="match status" value="1"/>
</dbReference>
<accession>A0A3M7H440</accession>
<dbReference type="InterPro" id="IPR056884">
    <property type="entry name" value="NPHP3-like_N"/>
</dbReference>
<reference evidence="5 6" key="1">
    <citation type="journal article" date="2018" name="BMC Genomics">
        <title>Genomic evidence for intraspecific hybridization in a clonal and extremely halotolerant yeast.</title>
        <authorList>
            <person name="Gostincar C."/>
            <person name="Stajich J.E."/>
            <person name="Zupancic J."/>
            <person name="Zalar P."/>
            <person name="Gunde-Cimerman N."/>
        </authorList>
    </citation>
    <scope>NUCLEOTIDE SEQUENCE [LARGE SCALE GENOMIC DNA]</scope>
    <source>
        <strain evidence="5 6">EXF-171</strain>
    </source>
</reference>
<dbReference type="SMART" id="SM00248">
    <property type="entry name" value="ANK"/>
    <property type="match status" value="8"/>
</dbReference>
<feature type="non-terminal residue" evidence="5">
    <location>
        <position position="1"/>
    </location>
</feature>
<evidence type="ECO:0000313" key="6">
    <source>
        <dbReference type="Proteomes" id="UP000281468"/>
    </source>
</evidence>
<feature type="repeat" description="ANK" evidence="2">
    <location>
        <begin position="708"/>
        <end position="740"/>
    </location>
</feature>
<gene>
    <name evidence="5" type="ORF">D0862_04103</name>
</gene>
<sequence>RLNEYRVKAGELPSAFAHIASQLPLLRQILEKTLECIQLQKISQDDVEAIKPCLQGCQQQIQKLDTLLLTMLPEAQERTARKMAKGLRSLWKDSDVRKIDAEIDFFLARLNFYCSWSSSKLDPRNRTDILELHDIAEDLLVTIQQRLASPDPFANLHKALKLRSANTGKWYLQGAQFEAYKAQSFYFGWLYGSAGSGKTILSAGIIDSLQHFCSKDPARSLAFFFFDFNDVAKQGANNMAKSLLSQFLQKCTGIPDAAQRLSTTASEQQLLNALRDIMETLPMPFVVLDALDECNDRERLFEILKEIHSWGNESLHMLVTSRKEVGIEDTLEDLVLFANRTCLESHLVDEDIRTYVHDRLTEDKSFRRWQRDPEMQEEIEQTLGKQACGMFRWAACQLDTLAHCLTRGKVRRALQDLPRTLYDTYDRMILKIDESPNGEEALKILRVLTYAQRPLSAEELLEVTGIVLTDDDAIFDKDEVLQDLRDILRICLSLVSIIPAVQDRDKSNTDTSVEPTGKYIRLAHFSVKEYLVSTRPCLEKYSLLEKDSHDILATSCLVYLHQFQGEEWKDYNCEAKFPFARYAAVYWTHHARVSDFQTKRQRDLCMELLTERLPAYRSWHRFYDMYLNDVETDDISREITEFPSPLFSASSEGLVHVVHAILEDENVNIDATWNERRSALCQASKMGYRRIVELLLAKGADPNVQRDRYDHSLVRATRYGDKKIVEMLLDAGADVHAEEFYYGTAFDAASEVGDKELMEMLLAKDANLEARGECYGQALIQASITGREDLVEVLLAHGADVKVRRPPALDASTLKLLLDCAESFLARGAVPNGSPGTFGTALAAASFVGLSERIVEMLLANGADVDARGVGSLTPLQLASYRGNTKIVQMLLAQGANVNALPGCWYGSAMMAASIGGHQAIIQMLQAKGARLQKGEWEAILKWKHDRDNQSMLSIVAQPDPPDPDELL</sequence>
<proteinExistence type="predicted"/>
<comment type="caution">
    <text evidence="5">The sequence shown here is derived from an EMBL/GenBank/DDBJ whole genome shotgun (WGS) entry which is preliminary data.</text>
</comment>
<dbReference type="SUPFAM" id="SSF48403">
    <property type="entry name" value="Ankyrin repeat"/>
    <property type="match status" value="1"/>
</dbReference>
<feature type="repeat" description="ANK" evidence="2">
    <location>
        <begin position="837"/>
        <end position="870"/>
    </location>
</feature>
<organism evidence="5 6">
    <name type="scientific">Hortaea werneckii</name>
    <name type="common">Black yeast</name>
    <name type="synonym">Cladosporium werneckii</name>
    <dbReference type="NCBI Taxonomy" id="91943"/>
    <lineage>
        <taxon>Eukaryota</taxon>
        <taxon>Fungi</taxon>
        <taxon>Dikarya</taxon>
        <taxon>Ascomycota</taxon>
        <taxon>Pezizomycotina</taxon>
        <taxon>Dothideomycetes</taxon>
        <taxon>Dothideomycetidae</taxon>
        <taxon>Mycosphaerellales</taxon>
        <taxon>Teratosphaeriaceae</taxon>
        <taxon>Hortaea</taxon>
    </lineage>
</organism>
<dbReference type="PANTHER" id="PTHR10039">
    <property type="entry name" value="AMELOGENIN"/>
    <property type="match status" value="1"/>
</dbReference>
<evidence type="ECO:0000256" key="2">
    <source>
        <dbReference type="PROSITE-ProRule" id="PRU00023"/>
    </source>
</evidence>
<dbReference type="PANTHER" id="PTHR10039:SF16">
    <property type="entry name" value="GPI INOSITOL-DEACYLASE"/>
    <property type="match status" value="1"/>
</dbReference>
<dbReference type="AlphaFoldDB" id="A0A3M7H440"/>
<dbReference type="PROSITE" id="PS50088">
    <property type="entry name" value="ANK_REPEAT"/>
    <property type="match status" value="4"/>
</dbReference>
<dbReference type="PROSITE" id="PS50297">
    <property type="entry name" value="ANK_REP_REGION"/>
    <property type="match status" value="2"/>
</dbReference>
<evidence type="ECO:0000259" key="3">
    <source>
        <dbReference type="Pfam" id="PF17107"/>
    </source>
</evidence>
<dbReference type="Proteomes" id="UP000281468">
    <property type="component" value="Unassembled WGS sequence"/>
</dbReference>